<gene>
    <name evidence="4" type="ORF">HMPREF9193_00739</name>
</gene>
<dbReference type="PANTHER" id="PTHR10584:SF166">
    <property type="entry name" value="RIBOKINASE"/>
    <property type="match status" value="1"/>
</dbReference>
<dbReference type="EMBL" id="AWVH01000023">
    <property type="protein sequence ID" value="ERJ93650.1"/>
    <property type="molecule type" value="Genomic_DNA"/>
</dbReference>
<dbReference type="InterPro" id="IPR029056">
    <property type="entry name" value="Ribokinase-like"/>
</dbReference>
<evidence type="ECO:0000256" key="1">
    <source>
        <dbReference type="ARBA" id="ARBA00022679"/>
    </source>
</evidence>
<evidence type="ECO:0000313" key="5">
    <source>
        <dbReference type="Proteomes" id="UP000016649"/>
    </source>
</evidence>
<dbReference type="Gene3D" id="3.40.1190.20">
    <property type="match status" value="1"/>
</dbReference>
<evidence type="ECO:0000256" key="2">
    <source>
        <dbReference type="ARBA" id="ARBA00022777"/>
    </source>
</evidence>
<dbReference type="Pfam" id="PF00294">
    <property type="entry name" value="PfkB"/>
    <property type="match status" value="1"/>
</dbReference>
<proteinExistence type="predicted"/>
<keyword evidence="5" id="KW-1185">Reference proteome</keyword>
<protein>
    <submittedName>
        <fullName evidence="4">Kinase, PfkB family</fullName>
    </submittedName>
</protein>
<dbReference type="SUPFAM" id="SSF53613">
    <property type="entry name" value="Ribokinase-like"/>
    <property type="match status" value="1"/>
</dbReference>
<dbReference type="Proteomes" id="UP000016649">
    <property type="component" value="Unassembled WGS sequence"/>
</dbReference>
<dbReference type="RefSeq" id="WP_021686963.1">
    <property type="nucleotide sequence ID" value="NZ_KI260564.1"/>
</dbReference>
<keyword evidence="1" id="KW-0808">Transferase</keyword>
<evidence type="ECO:0000313" key="4">
    <source>
        <dbReference type="EMBL" id="ERJ93650.1"/>
    </source>
</evidence>
<dbReference type="CDD" id="cd01941">
    <property type="entry name" value="YeiC_kinase_like"/>
    <property type="match status" value="1"/>
</dbReference>
<feature type="domain" description="Carbohydrate kinase PfkB" evidence="3">
    <location>
        <begin position="15"/>
        <end position="299"/>
    </location>
</feature>
<reference evidence="4 5" key="1">
    <citation type="submission" date="2013-08" db="EMBL/GenBank/DDBJ databases">
        <authorList>
            <person name="Weinstock G."/>
            <person name="Sodergren E."/>
            <person name="Wylie T."/>
            <person name="Fulton L."/>
            <person name="Fulton R."/>
            <person name="Fronick C."/>
            <person name="O'Laughlin M."/>
            <person name="Godfrey J."/>
            <person name="Miner T."/>
            <person name="Herter B."/>
            <person name="Appelbaum E."/>
            <person name="Cordes M."/>
            <person name="Lek S."/>
            <person name="Wollam A."/>
            <person name="Pepin K.H."/>
            <person name="Palsikar V.B."/>
            <person name="Mitreva M."/>
            <person name="Wilson R.K."/>
        </authorList>
    </citation>
    <scope>NUCLEOTIDE SEQUENCE [LARGE SCALE GENOMIC DNA]</scope>
    <source>
        <strain evidence="4 5">ATCC 700332</strain>
    </source>
</reference>
<dbReference type="InterPro" id="IPR011611">
    <property type="entry name" value="PfkB_dom"/>
</dbReference>
<comment type="caution">
    <text evidence="4">The sequence shown here is derived from an EMBL/GenBank/DDBJ whole genome shotgun (WGS) entry which is preliminary data.</text>
</comment>
<organism evidence="4 5">
    <name type="scientific">Treponema lecithinolyticum ATCC 700332</name>
    <dbReference type="NCBI Taxonomy" id="1321815"/>
    <lineage>
        <taxon>Bacteria</taxon>
        <taxon>Pseudomonadati</taxon>
        <taxon>Spirochaetota</taxon>
        <taxon>Spirochaetia</taxon>
        <taxon>Spirochaetales</taxon>
        <taxon>Treponemataceae</taxon>
        <taxon>Treponema</taxon>
    </lineage>
</organism>
<dbReference type="GO" id="GO:0016301">
    <property type="term" value="F:kinase activity"/>
    <property type="evidence" value="ECO:0007669"/>
    <property type="project" value="UniProtKB-KW"/>
</dbReference>
<name>A0ABN0NZY2_TRELE</name>
<keyword evidence="2 4" id="KW-0418">Kinase</keyword>
<dbReference type="PANTHER" id="PTHR10584">
    <property type="entry name" value="SUGAR KINASE"/>
    <property type="match status" value="1"/>
</dbReference>
<sequence length="318" mass="34124">MPFKINMQVKNNFYAAVVGAANIDISAKAYNNFISADSNPGKVSFSFGGVGRNIAENLARLNIPVQFINIFSDDLYGDQIKESCTQNGIDISQSQTVAGSCASVYVSIADNYGEMKSAIADMSIYDKLTPEFLQKKLPVINAASVCITDTNIPQQSLEFLFKNCTVPVFVDPVSVAKAAKIQNLLLYIHTLKPNKHEAEFLSGIKIKNKKDVQCAAETLLKKGVKRVFVSLGQKGLFCADGKNGFFIPSNPVRAVHTSGAGDSMAAALAWSFMHGLSLEESAKAASAAASICIESEKTVSEQMSAALLCTRAQLQISA</sequence>
<accession>A0ABN0NZY2</accession>
<evidence type="ECO:0000259" key="3">
    <source>
        <dbReference type="Pfam" id="PF00294"/>
    </source>
</evidence>